<evidence type="ECO:0000256" key="3">
    <source>
        <dbReference type="ARBA" id="ARBA00012417"/>
    </source>
</evidence>
<evidence type="ECO:0000256" key="15">
    <source>
        <dbReference type="ARBA" id="ARBA00049244"/>
    </source>
</evidence>
<dbReference type="InterPro" id="IPR020045">
    <property type="entry name" value="DNA_polI_H3TH"/>
</dbReference>
<keyword evidence="10 17" id="KW-0378">Hydrolase</keyword>
<dbReference type="InterPro" id="IPR001098">
    <property type="entry name" value="DNA-dir_DNA_pol_A_palm_dom"/>
</dbReference>
<protein>
    <recommendedName>
        <fullName evidence="4 16">DNA polymerase I</fullName>
        <ecNumber evidence="3 16">2.7.7.7</ecNumber>
    </recommendedName>
</protein>
<dbReference type="InterPro" id="IPR036279">
    <property type="entry name" value="5-3_exonuclease_C_sf"/>
</dbReference>
<feature type="domain" description="5'-3' exonuclease" evidence="19">
    <location>
        <begin position="2"/>
        <end position="260"/>
    </location>
</feature>
<dbReference type="EMBL" id="CDSC02000351">
    <property type="protein sequence ID" value="SEH94583.1"/>
    <property type="molecule type" value="Genomic_DNA"/>
</dbReference>
<dbReference type="NCBIfam" id="TIGR00593">
    <property type="entry name" value="pola"/>
    <property type="match status" value="1"/>
</dbReference>
<dbReference type="InterPro" id="IPR018320">
    <property type="entry name" value="DNA_polymerase_1"/>
</dbReference>
<accession>A0A1H6MAR3</accession>
<dbReference type="FunFam" id="1.10.150.20:FF:000003">
    <property type="entry name" value="DNA polymerase I"/>
    <property type="match status" value="1"/>
</dbReference>
<evidence type="ECO:0000256" key="17">
    <source>
        <dbReference type="RuleBase" id="RU004460"/>
    </source>
</evidence>
<evidence type="ECO:0000256" key="14">
    <source>
        <dbReference type="ARBA" id="ARBA00023204"/>
    </source>
</evidence>
<dbReference type="Pfam" id="PF01612">
    <property type="entry name" value="DNA_pol_A_exo1"/>
    <property type="match status" value="1"/>
</dbReference>
<name>A0A1H6MAR3_9GAMM</name>
<dbReference type="Gene3D" id="1.20.1060.10">
    <property type="entry name" value="Taq DNA Polymerase, Chain T, domain 4"/>
    <property type="match status" value="1"/>
</dbReference>
<keyword evidence="6 17" id="KW-0548">Nucleotidyltransferase</keyword>
<evidence type="ECO:0000256" key="10">
    <source>
        <dbReference type="ARBA" id="ARBA00022801"/>
    </source>
</evidence>
<comment type="similarity">
    <text evidence="1 17">Belongs to the DNA polymerase type-A family.</text>
</comment>
<dbReference type="SMART" id="SM00474">
    <property type="entry name" value="35EXOc"/>
    <property type="match status" value="1"/>
</dbReference>
<feature type="domain" description="DNA-directed DNA polymerase family A palm" evidence="20">
    <location>
        <begin position="679"/>
        <end position="885"/>
    </location>
</feature>
<evidence type="ECO:0000259" key="19">
    <source>
        <dbReference type="SMART" id="SM00475"/>
    </source>
</evidence>
<dbReference type="FunFam" id="3.30.420.10:FF:000026">
    <property type="entry name" value="DNA polymerase I"/>
    <property type="match status" value="1"/>
</dbReference>
<dbReference type="Pfam" id="PF00476">
    <property type="entry name" value="DNA_pol_A"/>
    <property type="match status" value="1"/>
</dbReference>
<keyword evidence="12 17" id="KW-0239">DNA-directed DNA polymerase</keyword>
<dbReference type="CDD" id="cd08637">
    <property type="entry name" value="DNA_pol_A_pol_I_C"/>
    <property type="match status" value="1"/>
</dbReference>
<dbReference type="SUPFAM" id="SSF53098">
    <property type="entry name" value="Ribonuclease H-like"/>
    <property type="match status" value="1"/>
</dbReference>
<evidence type="ECO:0000256" key="16">
    <source>
        <dbReference type="NCBIfam" id="TIGR00593"/>
    </source>
</evidence>
<dbReference type="InterPro" id="IPR036397">
    <property type="entry name" value="RNaseH_sf"/>
</dbReference>
<keyword evidence="9 17" id="KW-0227">DNA damage</keyword>
<evidence type="ECO:0000259" key="20">
    <source>
        <dbReference type="SMART" id="SM00482"/>
    </source>
</evidence>
<dbReference type="Gene3D" id="3.40.50.1010">
    <property type="entry name" value="5'-nuclease"/>
    <property type="match status" value="1"/>
</dbReference>
<comment type="catalytic activity">
    <reaction evidence="15 17">
        <text>DNA(n) + a 2'-deoxyribonucleoside 5'-triphosphate = DNA(n+1) + diphosphate</text>
        <dbReference type="Rhea" id="RHEA:22508"/>
        <dbReference type="Rhea" id="RHEA-COMP:17339"/>
        <dbReference type="Rhea" id="RHEA-COMP:17340"/>
        <dbReference type="ChEBI" id="CHEBI:33019"/>
        <dbReference type="ChEBI" id="CHEBI:61560"/>
        <dbReference type="ChEBI" id="CHEBI:173112"/>
        <dbReference type="EC" id="2.7.7.7"/>
    </reaction>
</comment>
<dbReference type="NCBIfam" id="NF004397">
    <property type="entry name" value="PRK05755.1"/>
    <property type="match status" value="1"/>
</dbReference>
<dbReference type="InterPro" id="IPR002562">
    <property type="entry name" value="3'-5'_exonuclease_dom"/>
</dbReference>
<dbReference type="PRINTS" id="PR00868">
    <property type="entry name" value="DNAPOLI"/>
</dbReference>
<dbReference type="SUPFAM" id="SSF88723">
    <property type="entry name" value="PIN domain-like"/>
    <property type="match status" value="1"/>
</dbReference>
<keyword evidence="13 17" id="KW-0238">DNA-binding</keyword>
<evidence type="ECO:0000256" key="8">
    <source>
        <dbReference type="ARBA" id="ARBA00022722"/>
    </source>
</evidence>
<dbReference type="SUPFAM" id="SSF47807">
    <property type="entry name" value="5' to 3' exonuclease, C-terminal subdomain"/>
    <property type="match status" value="1"/>
</dbReference>
<dbReference type="InterPro" id="IPR043502">
    <property type="entry name" value="DNA/RNA_pol_sf"/>
</dbReference>
<dbReference type="GO" id="GO:0003677">
    <property type="term" value="F:DNA binding"/>
    <property type="evidence" value="ECO:0007669"/>
    <property type="project" value="UniProtKB-UniRule"/>
</dbReference>
<evidence type="ECO:0000259" key="18">
    <source>
        <dbReference type="SMART" id="SM00474"/>
    </source>
</evidence>
<dbReference type="InterPro" id="IPR019760">
    <property type="entry name" value="DNA-dir_DNA_pol_A_CS"/>
</dbReference>
<evidence type="ECO:0000256" key="5">
    <source>
        <dbReference type="ARBA" id="ARBA00022679"/>
    </source>
</evidence>
<dbReference type="RefSeq" id="WP_090717056.1">
    <property type="nucleotide sequence ID" value="NZ_CAESAP020000214.1"/>
</dbReference>
<dbReference type="InterPro" id="IPR002421">
    <property type="entry name" value="5-3_exonuclease"/>
</dbReference>
<gene>
    <name evidence="17" type="primary">polA</name>
    <name evidence="21" type="ORF">BAZSYMA_ACONTIG00236_2</name>
</gene>
<dbReference type="InterPro" id="IPR020046">
    <property type="entry name" value="5-3_exonucl_a-hlix_arch_N"/>
</dbReference>
<evidence type="ECO:0000313" key="21">
    <source>
        <dbReference type="EMBL" id="SEH94583.1"/>
    </source>
</evidence>
<comment type="subunit">
    <text evidence="2">Single-chain monomer with multiple functions.</text>
</comment>
<evidence type="ECO:0000256" key="2">
    <source>
        <dbReference type="ARBA" id="ARBA00011541"/>
    </source>
</evidence>
<evidence type="ECO:0000313" key="22">
    <source>
        <dbReference type="Proteomes" id="UP000198988"/>
    </source>
</evidence>
<dbReference type="GO" id="GO:0006302">
    <property type="term" value="P:double-strand break repair"/>
    <property type="evidence" value="ECO:0007669"/>
    <property type="project" value="TreeGrafter"/>
</dbReference>
<dbReference type="InterPro" id="IPR012337">
    <property type="entry name" value="RNaseH-like_sf"/>
</dbReference>
<reference evidence="22" key="1">
    <citation type="submission" date="2016-06" db="EMBL/GenBank/DDBJ databases">
        <authorList>
            <person name="Petersen J."/>
            <person name="Sayavedra L."/>
        </authorList>
    </citation>
    <scope>NUCLEOTIDE SEQUENCE [LARGE SCALE GENOMIC DNA]</scope>
    <source>
        <strain evidence="22">BazSymA</strain>
    </source>
</reference>
<dbReference type="InterPro" id="IPR008918">
    <property type="entry name" value="HhH2"/>
</dbReference>
<dbReference type="EC" id="2.7.7.7" evidence="3 16"/>
<dbReference type="PANTHER" id="PTHR10133:SF27">
    <property type="entry name" value="DNA POLYMERASE NU"/>
    <property type="match status" value="1"/>
</dbReference>
<evidence type="ECO:0000256" key="12">
    <source>
        <dbReference type="ARBA" id="ARBA00022932"/>
    </source>
</evidence>
<dbReference type="PROSITE" id="PS00447">
    <property type="entry name" value="DNA_POLYMERASE_A"/>
    <property type="match status" value="1"/>
</dbReference>
<dbReference type="FunFam" id="1.10.150.20:FF:000002">
    <property type="entry name" value="DNA polymerase I"/>
    <property type="match status" value="1"/>
</dbReference>
<keyword evidence="8" id="KW-0540">Nuclease</keyword>
<dbReference type="AlphaFoldDB" id="A0A1H6MAR3"/>
<dbReference type="OrthoDB" id="9806424at2"/>
<dbReference type="Pfam" id="PF01367">
    <property type="entry name" value="5_3_exonuc"/>
    <property type="match status" value="1"/>
</dbReference>
<dbReference type="GO" id="GO:0008408">
    <property type="term" value="F:3'-5' exonuclease activity"/>
    <property type="evidence" value="ECO:0007669"/>
    <property type="project" value="UniProtKB-UniRule"/>
</dbReference>
<comment type="function">
    <text evidence="17">In addition to polymerase activity, this DNA polymerase exhibits 3'-5' and 5'-3' exonuclease activity.</text>
</comment>
<dbReference type="CDD" id="cd09898">
    <property type="entry name" value="H3TH_53EXO"/>
    <property type="match status" value="1"/>
</dbReference>
<dbReference type="Gene3D" id="1.10.150.20">
    <property type="entry name" value="5' to 3' exonuclease, C-terminal subdomain"/>
    <property type="match status" value="2"/>
</dbReference>
<dbReference type="Pfam" id="PF02739">
    <property type="entry name" value="5_3_exonuc_N"/>
    <property type="match status" value="1"/>
</dbReference>
<evidence type="ECO:0000256" key="9">
    <source>
        <dbReference type="ARBA" id="ARBA00022763"/>
    </source>
</evidence>
<dbReference type="PANTHER" id="PTHR10133">
    <property type="entry name" value="DNA POLYMERASE I"/>
    <property type="match status" value="1"/>
</dbReference>
<proteinExistence type="inferred from homology"/>
<feature type="domain" description="3'-5' exonuclease" evidence="18">
    <location>
        <begin position="324"/>
        <end position="510"/>
    </location>
</feature>
<dbReference type="GO" id="GO:0003887">
    <property type="term" value="F:DNA-directed DNA polymerase activity"/>
    <property type="evidence" value="ECO:0007669"/>
    <property type="project" value="UniProtKB-UniRule"/>
</dbReference>
<dbReference type="SMART" id="SM00279">
    <property type="entry name" value="HhH2"/>
    <property type="match status" value="1"/>
</dbReference>
<dbReference type="CDD" id="cd06139">
    <property type="entry name" value="DNA_polA_I_Ecoli_like_exo"/>
    <property type="match status" value="1"/>
</dbReference>
<dbReference type="InterPro" id="IPR029060">
    <property type="entry name" value="PIN-like_dom_sf"/>
</dbReference>
<dbReference type="GO" id="GO:0006261">
    <property type="term" value="P:DNA-templated DNA replication"/>
    <property type="evidence" value="ECO:0007669"/>
    <property type="project" value="UniProtKB-UniRule"/>
</dbReference>
<dbReference type="Proteomes" id="UP000198988">
    <property type="component" value="Unassembled WGS sequence"/>
</dbReference>
<dbReference type="SMART" id="SM00482">
    <property type="entry name" value="POLAc"/>
    <property type="match status" value="1"/>
</dbReference>
<dbReference type="GO" id="GO:0008409">
    <property type="term" value="F:5'-3' exonuclease activity"/>
    <property type="evidence" value="ECO:0007669"/>
    <property type="project" value="UniProtKB-UniRule"/>
</dbReference>
<keyword evidence="5 17" id="KW-0808">Transferase</keyword>
<dbReference type="Gene3D" id="3.30.420.10">
    <property type="entry name" value="Ribonuclease H-like superfamily/Ribonuclease H"/>
    <property type="match status" value="1"/>
</dbReference>
<evidence type="ECO:0000256" key="4">
    <source>
        <dbReference type="ARBA" id="ARBA00020311"/>
    </source>
</evidence>
<organism evidence="21 22">
    <name type="scientific">Bathymodiolus azoricus thioautotrophic gill symbiont</name>
    <dbReference type="NCBI Taxonomy" id="235205"/>
    <lineage>
        <taxon>Bacteria</taxon>
        <taxon>Pseudomonadati</taxon>
        <taxon>Pseudomonadota</taxon>
        <taxon>Gammaproteobacteria</taxon>
        <taxon>sulfur-oxidizing symbionts</taxon>
    </lineage>
</organism>
<dbReference type="Gene3D" id="3.30.70.370">
    <property type="match status" value="1"/>
</dbReference>
<dbReference type="SMART" id="SM00475">
    <property type="entry name" value="53EXOc"/>
    <property type="match status" value="1"/>
</dbReference>
<dbReference type="SUPFAM" id="SSF56672">
    <property type="entry name" value="DNA/RNA polymerases"/>
    <property type="match status" value="1"/>
</dbReference>
<keyword evidence="14 17" id="KW-0234">DNA repair</keyword>
<dbReference type="InterPro" id="IPR002298">
    <property type="entry name" value="DNA_polymerase_A"/>
</dbReference>
<evidence type="ECO:0000256" key="6">
    <source>
        <dbReference type="ARBA" id="ARBA00022695"/>
    </source>
</evidence>
<keyword evidence="7 17" id="KW-0235">DNA replication</keyword>
<evidence type="ECO:0000256" key="1">
    <source>
        <dbReference type="ARBA" id="ARBA00007705"/>
    </source>
</evidence>
<dbReference type="CDD" id="cd09859">
    <property type="entry name" value="PIN_53EXO"/>
    <property type="match status" value="1"/>
</dbReference>
<keyword evidence="11 17" id="KW-0269">Exonuclease</keyword>
<evidence type="ECO:0000256" key="7">
    <source>
        <dbReference type="ARBA" id="ARBA00022705"/>
    </source>
</evidence>
<evidence type="ECO:0000256" key="13">
    <source>
        <dbReference type="ARBA" id="ARBA00023125"/>
    </source>
</evidence>
<sequence>MSNPHQLILLDGSAFLFRAYFSTIAQNLTNDEGFPTGAMFGVINALKRLQNQYPEAKLIAIFDAKGKNHRHEIYPQYKAHRKPADEELVMQIEPLYEIIRAMGFHFMCVDGVEADDVIATLTLCAKEHKLDTIIASGDKDLMQLVNEHIHQLDMKGNLLDYDGVVEKIGVSPEQILDLLALTGDSADNIPGVPSVGPKTAIKWLGQFKSIEGIKVNAEQIGGKVGEKLRENFDLLDLSYKLVKLKFDVELPCDILDNEPGADNEKLMHLYQKYGFKVWFKQLGGVESSVTTPVVKSTTSPIAELSSEVSQTEVRQSDWLKEYTQNTVFTQDNFEALVKRLSTCKRFVFDLETDSLDYMNGKIVGWVFLVDKDSFYVPVAHDYLDAPAQLSFDEVLSKLRVILENSSIGKIGQNLKYDSHILANYGVILNGIVDDTMLKSYCLNSVASRHNMDDLSEYYLGHTTIHFTDIAGKGKKQITFNQVSIDNGAPYACEDVIVTHKLNEVLAQELVNYAKLYKLYQTIELPLIAVLVTMERNGVELDANALGKQQFDVIVQMEAIQTQAFELAGNAFNLESPKQIQQILFSEEGLGLKSKKKTPKGAPSTNEEALKLLDHPLVDLILSYRMLTKLNSTYLEALPKQIDLHTKRLHTSYHQAVTATGRLSSSNPNLQNIPIRSEQGARIRSAFIASEGKVIIAADYSQIELRIMAHISKDQNLLSAFNEDKDVHSATASTMFNVPLDAVTKEHRRKAKAINFGLIYGMSAFGLAKQIDVSRTEAKQYIDAYFENYPNVANYMERTKELAKAQGYVETVIGRRLYLPQINAKNKMLQQHALRTAINAPMQGSSADIIKKAMLDVDAWIGRNNPDIKMIMQVHDELVFEVNALKADEFSKKIQNLMQNAYQLDIPLKVDVGVGQSWQEAH</sequence>
<evidence type="ECO:0000256" key="11">
    <source>
        <dbReference type="ARBA" id="ARBA00022839"/>
    </source>
</evidence>